<accession>A0AAN9VVZ0</accession>
<evidence type="ECO:0000256" key="1">
    <source>
        <dbReference type="SAM" id="SignalP"/>
    </source>
</evidence>
<organism evidence="2 3">
    <name type="scientific">Gryllus longicercus</name>
    <dbReference type="NCBI Taxonomy" id="2509291"/>
    <lineage>
        <taxon>Eukaryota</taxon>
        <taxon>Metazoa</taxon>
        <taxon>Ecdysozoa</taxon>
        <taxon>Arthropoda</taxon>
        <taxon>Hexapoda</taxon>
        <taxon>Insecta</taxon>
        <taxon>Pterygota</taxon>
        <taxon>Neoptera</taxon>
        <taxon>Polyneoptera</taxon>
        <taxon>Orthoptera</taxon>
        <taxon>Ensifera</taxon>
        <taxon>Gryllidea</taxon>
        <taxon>Grylloidea</taxon>
        <taxon>Gryllidae</taxon>
        <taxon>Gryllinae</taxon>
        <taxon>Gryllus</taxon>
    </lineage>
</organism>
<proteinExistence type="predicted"/>
<dbReference type="AlphaFoldDB" id="A0AAN9VVZ0"/>
<name>A0AAN9VVZ0_9ORTH</name>
<keyword evidence="3" id="KW-1185">Reference proteome</keyword>
<evidence type="ECO:0000313" key="3">
    <source>
        <dbReference type="Proteomes" id="UP001378592"/>
    </source>
</evidence>
<reference evidence="2 3" key="1">
    <citation type="submission" date="2024-03" db="EMBL/GenBank/DDBJ databases">
        <title>The genome assembly and annotation of the cricket Gryllus longicercus Weissman &amp; Gray.</title>
        <authorList>
            <person name="Szrajer S."/>
            <person name="Gray D."/>
            <person name="Ylla G."/>
        </authorList>
    </citation>
    <scope>NUCLEOTIDE SEQUENCE [LARGE SCALE GENOMIC DNA]</scope>
    <source>
        <strain evidence="2">DAG 2021-001</strain>
        <tissue evidence="2">Whole body minus gut</tissue>
    </source>
</reference>
<evidence type="ECO:0000313" key="2">
    <source>
        <dbReference type="EMBL" id="KAK7872629.1"/>
    </source>
</evidence>
<comment type="caution">
    <text evidence="2">The sequence shown here is derived from an EMBL/GenBank/DDBJ whole genome shotgun (WGS) entry which is preliminary data.</text>
</comment>
<protein>
    <recommendedName>
        <fullName evidence="4">Neuropeptide-like 4</fullName>
    </recommendedName>
</protein>
<dbReference type="EMBL" id="JAZDUA010000022">
    <property type="protein sequence ID" value="KAK7872629.1"/>
    <property type="molecule type" value="Genomic_DNA"/>
</dbReference>
<sequence length="80" mass="8303">MMKILLVLVAALALAAAAPAASPYPSVLAPLVYGVSPPEAYAAAAYGPSVVYRPSVGSSWGYGSPYGGYGYTFNYGRPYY</sequence>
<gene>
    <name evidence="2" type="ORF">R5R35_001965</name>
</gene>
<evidence type="ECO:0008006" key="4">
    <source>
        <dbReference type="Google" id="ProtNLM"/>
    </source>
</evidence>
<feature type="chain" id="PRO_5042983007" description="Neuropeptide-like 4" evidence="1">
    <location>
        <begin position="18"/>
        <end position="80"/>
    </location>
</feature>
<keyword evidence="1" id="KW-0732">Signal</keyword>
<feature type="signal peptide" evidence="1">
    <location>
        <begin position="1"/>
        <end position="17"/>
    </location>
</feature>
<dbReference type="Proteomes" id="UP001378592">
    <property type="component" value="Unassembled WGS sequence"/>
</dbReference>